<name>A1ZY90_MICM2</name>
<evidence type="ECO:0000313" key="1">
    <source>
        <dbReference type="EMBL" id="EAY24656.1"/>
    </source>
</evidence>
<proteinExistence type="predicted"/>
<dbReference type="eggNOG" id="ENOG502ZDR1">
    <property type="taxonomic scope" value="Bacteria"/>
</dbReference>
<gene>
    <name evidence="1" type="ORF">M23134_00608</name>
</gene>
<dbReference type="RefSeq" id="WP_002704381.1">
    <property type="nucleotide sequence ID" value="NZ_AAWS01000064.1"/>
</dbReference>
<sequence>METYLKNEFITIHYSTEQKIIQLTWLGFIDSTALRQGLNIALNLAKQNKLNLWIMDQRLRRVLRSEDATWIINDWFPRFYKINPKSKIAILLPEDTFGEYNTRKNVKEIESRHQQMMPYKYFSTIKQALYWLAPAVIA</sequence>
<dbReference type="EMBL" id="AAWS01000064">
    <property type="protein sequence ID" value="EAY24656.1"/>
    <property type="molecule type" value="Genomic_DNA"/>
</dbReference>
<comment type="caution">
    <text evidence="1">The sequence shown here is derived from an EMBL/GenBank/DDBJ whole genome shotgun (WGS) entry which is preliminary data.</text>
</comment>
<keyword evidence="2" id="KW-1185">Reference proteome</keyword>
<evidence type="ECO:0000313" key="2">
    <source>
        <dbReference type="Proteomes" id="UP000004095"/>
    </source>
</evidence>
<organism evidence="1 2">
    <name type="scientific">Microscilla marina ATCC 23134</name>
    <dbReference type="NCBI Taxonomy" id="313606"/>
    <lineage>
        <taxon>Bacteria</taxon>
        <taxon>Pseudomonadati</taxon>
        <taxon>Bacteroidota</taxon>
        <taxon>Cytophagia</taxon>
        <taxon>Cytophagales</taxon>
        <taxon>Microscillaceae</taxon>
        <taxon>Microscilla</taxon>
    </lineage>
</organism>
<accession>A1ZY90</accession>
<dbReference type="Proteomes" id="UP000004095">
    <property type="component" value="Unassembled WGS sequence"/>
</dbReference>
<protein>
    <submittedName>
        <fullName evidence="1">Uncharacterized protein</fullName>
    </submittedName>
</protein>
<dbReference type="OrthoDB" id="893334at2"/>
<reference evidence="1 2" key="1">
    <citation type="submission" date="2007-01" db="EMBL/GenBank/DDBJ databases">
        <authorList>
            <person name="Haygood M."/>
            <person name="Podell S."/>
            <person name="Anderson C."/>
            <person name="Hopkinson B."/>
            <person name="Roe K."/>
            <person name="Barbeau K."/>
            <person name="Gaasterland T."/>
            <person name="Ferriera S."/>
            <person name="Johnson J."/>
            <person name="Kravitz S."/>
            <person name="Beeson K."/>
            <person name="Sutton G."/>
            <person name="Rogers Y.-H."/>
            <person name="Friedman R."/>
            <person name="Frazier M."/>
            <person name="Venter J.C."/>
        </authorList>
    </citation>
    <scope>NUCLEOTIDE SEQUENCE [LARGE SCALE GENOMIC DNA]</scope>
    <source>
        <strain evidence="1 2">ATCC 23134</strain>
    </source>
</reference>
<dbReference type="AlphaFoldDB" id="A1ZY90"/>